<name>A0A1G6GRN1_9GAMM</name>
<dbReference type="EMBL" id="FMYL01000002">
    <property type="protein sequence ID" value="SDB84503.1"/>
    <property type="molecule type" value="Genomic_DNA"/>
</dbReference>
<dbReference type="STRING" id="1219383.SAMN05421733_10265"/>
<organism evidence="1 2">
    <name type="scientific">Acinetobacter boissieri</name>
    <dbReference type="NCBI Taxonomy" id="1219383"/>
    <lineage>
        <taxon>Bacteria</taxon>
        <taxon>Pseudomonadati</taxon>
        <taxon>Pseudomonadota</taxon>
        <taxon>Gammaproteobacteria</taxon>
        <taxon>Moraxellales</taxon>
        <taxon>Moraxellaceae</taxon>
        <taxon>Acinetobacter</taxon>
    </lineage>
</organism>
<dbReference type="Proteomes" id="UP000242501">
    <property type="component" value="Unassembled WGS sequence"/>
</dbReference>
<proteinExistence type="predicted"/>
<evidence type="ECO:0000313" key="2">
    <source>
        <dbReference type="Proteomes" id="UP000242501"/>
    </source>
</evidence>
<gene>
    <name evidence="1" type="ORF">SAMN05421733_10265</name>
</gene>
<keyword evidence="2" id="KW-1185">Reference proteome</keyword>
<protein>
    <submittedName>
        <fullName evidence="1">Uncharacterized protein</fullName>
    </submittedName>
</protein>
<accession>A0A1G6GRN1</accession>
<sequence>MAHFGFTPSEELLQQTQQFISKKNNVDLHELRNNIALAINQEIIDTLVTQVIVNFPESEKKETAAKLAKFIQSSVAVLLKQLLGKSNTNSLQQLITFSKQSLFKMDQDYKVGHELPKEIVINLKQHFADLKLGNKVNLQVLIADYKLFADEVIRHFMHKFYQTLDLGMIKRKTADIGCITTTKAIHVAIDKIIPQLNKNELKALAMQHDTLFFTH</sequence>
<dbReference type="OrthoDB" id="6703663at2"/>
<dbReference type="AlphaFoldDB" id="A0A1G6GRN1"/>
<evidence type="ECO:0000313" key="1">
    <source>
        <dbReference type="EMBL" id="SDB84503.1"/>
    </source>
</evidence>
<dbReference type="RefSeq" id="WP_092746764.1">
    <property type="nucleotide sequence ID" value="NZ_FMYL01000002.1"/>
</dbReference>
<reference evidence="2" key="1">
    <citation type="submission" date="2016-09" db="EMBL/GenBank/DDBJ databases">
        <authorList>
            <person name="Varghese N."/>
            <person name="Submissions S."/>
        </authorList>
    </citation>
    <scope>NUCLEOTIDE SEQUENCE [LARGE SCALE GENOMIC DNA]</scope>
    <source>
        <strain evidence="2">ANC 4422</strain>
    </source>
</reference>